<comment type="caution">
    <text evidence="2">The sequence shown here is derived from an EMBL/GenBank/DDBJ whole genome shotgun (WGS) entry which is preliminary data.</text>
</comment>
<sequence>MVCPAKESHCACAECRAKESRLRRRGAWGVTETALAKSGPEAADSSPSHRRSSSSVAHTFRAECQLLIVGFINTNFRRWKMW</sequence>
<evidence type="ECO:0000313" key="3">
    <source>
        <dbReference type="Proteomes" id="UP000288216"/>
    </source>
</evidence>
<reference evidence="2 3" key="1">
    <citation type="journal article" date="2018" name="Nat. Ecol. Evol.">
        <title>Shark genomes provide insights into elasmobranch evolution and the origin of vertebrates.</title>
        <authorList>
            <person name="Hara Y"/>
            <person name="Yamaguchi K"/>
            <person name="Onimaru K"/>
            <person name="Kadota M"/>
            <person name="Koyanagi M"/>
            <person name="Keeley SD"/>
            <person name="Tatsumi K"/>
            <person name="Tanaka K"/>
            <person name="Motone F"/>
            <person name="Kageyama Y"/>
            <person name="Nozu R"/>
            <person name="Adachi N"/>
            <person name="Nishimura O"/>
            <person name="Nakagawa R"/>
            <person name="Tanegashima C"/>
            <person name="Kiyatake I"/>
            <person name="Matsumoto R"/>
            <person name="Murakumo K"/>
            <person name="Nishida K"/>
            <person name="Terakita A"/>
            <person name="Kuratani S"/>
            <person name="Sato K"/>
            <person name="Hyodo S Kuraku.S."/>
        </authorList>
    </citation>
    <scope>NUCLEOTIDE SEQUENCE [LARGE SCALE GENOMIC DNA]</scope>
</reference>
<evidence type="ECO:0000313" key="2">
    <source>
        <dbReference type="EMBL" id="GCB74825.1"/>
    </source>
</evidence>
<protein>
    <submittedName>
        <fullName evidence="2">Uncharacterized protein</fullName>
    </submittedName>
</protein>
<name>A0A401PNY6_SCYTO</name>
<accession>A0A401PNY6</accession>
<dbReference type="Proteomes" id="UP000288216">
    <property type="component" value="Unassembled WGS sequence"/>
</dbReference>
<organism evidence="2 3">
    <name type="scientific">Scyliorhinus torazame</name>
    <name type="common">Cloudy catshark</name>
    <name type="synonym">Catulus torazame</name>
    <dbReference type="NCBI Taxonomy" id="75743"/>
    <lineage>
        <taxon>Eukaryota</taxon>
        <taxon>Metazoa</taxon>
        <taxon>Chordata</taxon>
        <taxon>Craniata</taxon>
        <taxon>Vertebrata</taxon>
        <taxon>Chondrichthyes</taxon>
        <taxon>Elasmobranchii</taxon>
        <taxon>Galeomorphii</taxon>
        <taxon>Galeoidea</taxon>
        <taxon>Carcharhiniformes</taxon>
        <taxon>Scyliorhinidae</taxon>
        <taxon>Scyliorhinus</taxon>
    </lineage>
</organism>
<proteinExistence type="predicted"/>
<feature type="region of interest" description="Disordered" evidence="1">
    <location>
        <begin position="35"/>
        <end position="54"/>
    </location>
</feature>
<dbReference type="EMBL" id="BFAA01017385">
    <property type="protein sequence ID" value="GCB74825.1"/>
    <property type="molecule type" value="Genomic_DNA"/>
</dbReference>
<gene>
    <name evidence="2" type="ORF">scyTo_0020805</name>
</gene>
<keyword evidence="3" id="KW-1185">Reference proteome</keyword>
<dbReference type="AlphaFoldDB" id="A0A401PNY6"/>
<evidence type="ECO:0000256" key="1">
    <source>
        <dbReference type="SAM" id="MobiDB-lite"/>
    </source>
</evidence>